<dbReference type="EMBL" id="KX765275">
    <property type="protein sequence ID" value="APB61969.1"/>
    <property type="molecule type" value="Genomic_DNA"/>
</dbReference>
<reference evidence="1" key="1">
    <citation type="submission" date="2016-08" db="EMBL/GenBank/DDBJ databases">
        <title>V. crassostreae, an oyster benign colonizer that turned into a pathogen after being invaded by a plasmid.</title>
        <authorList>
            <person name="Bruto M."/>
            <person name="James A."/>
            <person name="Petton B."/>
            <person name="Labreuche Y."/>
            <person name="Chenivesse S."/>
            <person name="Alunno-Bruscia M."/>
            <person name="Polz M.F."/>
            <person name="Le Roux F."/>
        </authorList>
    </citation>
    <scope>NUCLEOTIDE SEQUENCE</scope>
    <source>
        <strain evidence="1">J5-20</strain>
        <plasmid evidence="1">pGV1512</plasmid>
    </source>
</reference>
<organism evidence="1">
    <name type="scientific">Vibrio crassostreae</name>
    <dbReference type="NCBI Taxonomy" id="246167"/>
    <lineage>
        <taxon>Bacteria</taxon>
        <taxon>Pseudomonadati</taxon>
        <taxon>Pseudomonadota</taxon>
        <taxon>Gammaproteobacteria</taxon>
        <taxon>Vibrionales</taxon>
        <taxon>Vibrionaceae</taxon>
        <taxon>Vibrio</taxon>
    </lineage>
</organism>
<sequence>MISALSLAVCYSVKAKSVCEASLNKLLKRINKRVALSGWLAEVFKV</sequence>
<protein>
    <submittedName>
        <fullName evidence="1">Uncharacterized protein</fullName>
    </submittedName>
</protein>
<proteinExistence type="predicted"/>
<keyword evidence="1" id="KW-0614">Plasmid</keyword>
<dbReference type="AlphaFoldDB" id="A0A1J0AJQ5"/>
<geneLocation type="plasmid" evidence="1">
    <name>pGV1512</name>
</geneLocation>
<evidence type="ECO:0000313" key="1">
    <source>
        <dbReference type="EMBL" id="APB61969.1"/>
    </source>
</evidence>
<accession>A0A1J0AJQ5</accession>
<name>A0A1J0AJQ5_9VIBR</name>